<gene>
    <name evidence="1" type="ORF">B0T24DRAFT_638942</name>
</gene>
<reference evidence="1" key="2">
    <citation type="submission" date="2023-06" db="EMBL/GenBank/DDBJ databases">
        <authorList>
            <consortium name="Lawrence Berkeley National Laboratory"/>
            <person name="Haridas S."/>
            <person name="Hensen N."/>
            <person name="Bonometti L."/>
            <person name="Westerberg I."/>
            <person name="Brannstrom I.O."/>
            <person name="Guillou S."/>
            <person name="Cros-Aarteil S."/>
            <person name="Calhoun S."/>
            <person name="Kuo A."/>
            <person name="Mondo S."/>
            <person name="Pangilinan J."/>
            <person name="Riley R."/>
            <person name="Labutti K."/>
            <person name="Andreopoulos B."/>
            <person name="Lipzen A."/>
            <person name="Chen C."/>
            <person name="Yanf M."/>
            <person name="Daum C."/>
            <person name="Ng V."/>
            <person name="Clum A."/>
            <person name="Steindorff A."/>
            <person name="Ohm R."/>
            <person name="Martin F."/>
            <person name="Silar P."/>
            <person name="Natvig D."/>
            <person name="Lalanne C."/>
            <person name="Gautier V."/>
            <person name="Ament-Velasquez S.L."/>
            <person name="Kruys A."/>
            <person name="Hutchinson M.I."/>
            <person name="Powell A.J."/>
            <person name="Barry K."/>
            <person name="Miller A.N."/>
            <person name="Grigoriev I.V."/>
            <person name="Debuchy R."/>
            <person name="Gladieux P."/>
            <person name="Thoren M.H."/>
            <person name="Johannesson H."/>
        </authorList>
    </citation>
    <scope>NUCLEOTIDE SEQUENCE</scope>
    <source>
        <strain evidence="1">CBS 958.72</strain>
    </source>
</reference>
<dbReference type="AlphaFoldDB" id="A0AAE0JW02"/>
<evidence type="ECO:0000313" key="2">
    <source>
        <dbReference type="Proteomes" id="UP001287356"/>
    </source>
</evidence>
<dbReference type="EMBL" id="JAULSN010000009">
    <property type="protein sequence ID" value="KAK3365062.1"/>
    <property type="molecule type" value="Genomic_DNA"/>
</dbReference>
<accession>A0AAE0JW02</accession>
<sequence>MEGTEVKMARKNYLWPETPAGRSAIWTRSLGPCQCIATFNTADGERTLTHLPGGDTTESYYDLLASVISDTVVVFLVNGDVGSKEQFEGIECPKFKKGIVDALVRDGKGEVVPKVSWITLWTERAEDEQKRTVPGTFVLEVDGRYGRGKYD</sequence>
<dbReference type="Proteomes" id="UP001287356">
    <property type="component" value="Unassembled WGS sequence"/>
</dbReference>
<reference evidence="1" key="1">
    <citation type="journal article" date="2023" name="Mol. Phylogenet. Evol.">
        <title>Genome-scale phylogeny and comparative genomics of the fungal order Sordariales.</title>
        <authorList>
            <person name="Hensen N."/>
            <person name="Bonometti L."/>
            <person name="Westerberg I."/>
            <person name="Brannstrom I.O."/>
            <person name="Guillou S."/>
            <person name="Cros-Aarteil S."/>
            <person name="Calhoun S."/>
            <person name="Haridas S."/>
            <person name="Kuo A."/>
            <person name="Mondo S."/>
            <person name="Pangilinan J."/>
            <person name="Riley R."/>
            <person name="LaButti K."/>
            <person name="Andreopoulos B."/>
            <person name="Lipzen A."/>
            <person name="Chen C."/>
            <person name="Yan M."/>
            <person name="Daum C."/>
            <person name="Ng V."/>
            <person name="Clum A."/>
            <person name="Steindorff A."/>
            <person name="Ohm R.A."/>
            <person name="Martin F."/>
            <person name="Silar P."/>
            <person name="Natvig D.O."/>
            <person name="Lalanne C."/>
            <person name="Gautier V."/>
            <person name="Ament-Velasquez S.L."/>
            <person name="Kruys A."/>
            <person name="Hutchinson M.I."/>
            <person name="Powell A.J."/>
            <person name="Barry K."/>
            <person name="Miller A.N."/>
            <person name="Grigoriev I.V."/>
            <person name="Debuchy R."/>
            <person name="Gladieux P."/>
            <person name="Hiltunen Thoren M."/>
            <person name="Johannesson H."/>
        </authorList>
    </citation>
    <scope>NUCLEOTIDE SEQUENCE</scope>
    <source>
        <strain evidence="1">CBS 958.72</strain>
    </source>
</reference>
<keyword evidence="2" id="KW-1185">Reference proteome</keyword>
<comment type="caution">
    <text evidence="1">The sequence shown here is derived from an EMBL/GenBank/DDBJ whole genome shotgun (WGS) entry which is preliminary data.</text>
</comment>
<proteinExistence type="predicted"/>
<name>A0AAE0JW02_9PEZI</name>
<organism evidence="1 2">
    <name type="scientific">Lasiosphaeria ovina</name>
    <dbReference type="NCBI Taxonomy" id="92902"/>
    <lineage>
        <taxon>Eukaryota</taxon>
        <taxon>Fungi</taxon>
        <taxon>Dikarya</taxon>
        <taxon>Ascomycota</taxon>
        <taxon>Pezizomycotina</taxon>
        <taxon>Sordariomycetes</taxon>
        <taxon>Sordariomycetidae</taxon>
        <taxon>Sordariales</taxon>
        <taxon>Lasiosphaeriaceae</taxon>
        <taxon>Lasiosphaeria</taxon>
    </lineage>
</organism>
<evidence type="ECO:0000313" key="1">
    <source>
        <dbReference type="EMBL" id="KAK3365062.1"/>
    </source>
</evidence>
<protein>
    <submittedName>
        <fullName evidence="1">Uncharacterized protein</fullName>
    </submittedName>
</protein>